<dbReference type="EMBL" id="BMZC01000015">
    <property type="protein sequence ID" value="GGZ78930.1"/>
    <property type="molecule type" value="Genomic_DNA"/>
</dbReference>
<keyword evidence="3" id="KW-0732">Signal</keyword>
<comment type="similarity">
    <text evidence="1">Belongs to the esterase D family.</text>
</comment>
<accession>A0A8H9ID81</accession>
<feature type="signal peptide" evidence="3">
    <location>
        <begin position="1"/>
        <end position="18"/>
    </location>
</feature>
<dbReference type="SUPFAM" id="SSF53474">
    <property type="entry name" value="alpha/beta-Hydrolases"/>
    <property type="match status" value="2"/>
</dbReference>
<dbReference type="Gene3D" id="3.40.50.1820">
    <property type="entry name" value="alpha/beta hydrolase"/>
    <property type="match status" value="2"/>
</dbReference>
<dbReference type="AlphaFoldDB" id="A0A8H9ID81"/>
<dbReference type="PANTHER" id="PTHR40841">
    <property type="entry name" value="SIDEROPHORE TRIACETYLFUSARININE C ESTERASE"/>
    <property type="match status" value="1"/>
</dbReference>
<gene>
    <name evidence="4" type="ORF">GCM10011274_41160</name>
</gene>
<comment type="caution">
    <text evidence="4">The sequence shown here is derived from an EMBL/GenBank/DDBJ whole genome shotgun (WGS) entry which is preliminary data.</text>
</comment>
<dbReference type="Pfam" id="PF00756">
    <property type="entry name" value="Esterase"/>
    <property type="match status" value="1"/>
</dbReference>
<dbReference type="Proteomes" id="UP000622604">
    <property type="component" value="Unassembled WGS sequence"/>
</dbReference>
<dbReference type="RefSeq" id="WP_191867091.1">
    <property type="nucleotide sequence ID" value="NZ_BMZC01000015.1"/>
</dbReference>
<name>A0A8H9ID81_9ALTE</name>
<reference evidence="4" key="2">
    <citation type="submission" date="2020-09" db="EMBL/GenBank/DDBJ databases">
        <authorList>
            <person name="Sun Q."/>
            <person name="Kim S."/>
        </authorList>
    </citation>
    <scope>NUCLEOTIDE SEQUENCE</scope>
    <source>
        <strain evidence="4">KCTC 32337</strain>
    </source>
</reference>
<feature type="chain" id="PRO_5033994779" description="Esterase" evidence="3">
    <location>
        <begin position="19"/>
        <end position="478"/>
    </location>
</feature>
<protein>
    <recommendedName>
        <fullName evidence="6">Esterase</fullName>
    </recommendedName>
</protein>
<evidence type="ECO:0000313" key="4">
    <source>
        <dbReference type="EMBL" id="GGZ78930.1"/>
    </source>
</evidence>
<sequence length="478" mass="53025">MKLAILLIFTFYSANALASNVFDELPASINSNAHYVFYSHGFIVEGDNPTPQHPTWGTYDFPAILETLSELDAIIIAEHRAKNTDPFEHAKKLKHQVEHLIEKGVPATNISLVGFSRGGFITAIASSYIANNDINYLILAACTSSLATQSDVILQGNIFSIYETSDTVGSCEKVVQRSGDKVTSFEEISISTGLEHGAFYRPIEAWVEPLNNWLEQKSEKVAYSIPRSELVELQEPITKRIYPLYIKLPRSYRSNKSQRYPVIYLTDAPYTFPIVSGATRFPMNSGTMEEAIIVGISYSKGSKGVSSRVRDFTPSKANDWKLETGGAKAHLRFIRKTLIPFVESNYRAAPEHRTYVGNSLGGLFGAYVLFTAPETFSGYVLGSPSVWFNDNELLAMNVQKPKNETKVYLSVGSLETPKFGEQQNMVRGARLLAEKIKAVDSSHLILNFKTIEGASHAIAFPTTAIHGLDWIHANTNPH</sequence>
<dbReference type="InterPro" id="IPR000801">
    <property type="entry name" value="Esterase-like"/>
</dbReference>
<keyword evidence="2" id="KW-0378">Hydrolase</keyword>
<dbReference type="GO" id="GO:0016788">
    <property type="term" value="F:hydrolase activity, acting on ester bonds"/>
    <property type="evidence" value="ECO:0007669"/>
    <property type="project" value="TreeGrafter"/>
</dbReference>
<dbReference type="InterPro" id="IPR029058">
    <property type="entry name" value="AB_hydrolase_fold"/>
</dbReference>
<proteinExistence type="inferred from homology"/>
<evidence type="ECO:0000313" key="5">
    <source>
        <dbReference type="Proteomes" id="UP000622604"/>
    </source>
</evidence>
<dbReference type="InterPro" id="IPR052558">
    <property type="entry name" value="Siderophore_Hydrolase_D"/>
</dbReference>
<evidence type="ECO:0000256" key="2">
    <source>
        <dbReference type="ARBA" id="ARBA00022801"/>
    </source>
</evidence>
<evidence type="ECO:0000256" key="3">
    <source>
        <dbReference type="SAM" id="SignalP"/>
    </source>
</evidence>
<evidence type="ECO:0000256" key="1">
    <source>
        <dbReference type="ARBA" id="ARBA00005622"/>
    </source>
</evidence>
<organism evidence="4 5">
    <name type="scientific">Paraglaciecola chathamensis</name>
    <dbReference type="NCBI Taxonomy" id="368405"/>
    <lineage>
        <taxon>Bacteria</taxon>
        <taxon>Pseudomonadati</taxon>
        <taxon>Pseudomonadota</taxon>
        <taxon>Gammaproteobacteria</taxon>
        <taxon>Alteromonadales</taxon>
        <taxon>Alteromonadaceae</taxon>
        <taxon>Paraglaciecola</taxon>
    </lineage>
</organism>
<evidence type="ECO:0008006" key="6">
    <source>
        <dbReference type="Google" id="ProtNLM"/>
    </source>
</evidence>
<reference evidence="4" key="1">
    <citation type="journal article" date="2014" name="Int. J. Syst. Evol. Microbiol.">
        <title>Complete genome sequence of Corynebacterium casei LMG S-19264T (=DSM 44701T), isolated from a smear-ripened cheese.</title>
        <authorList>
            <consortium name="US DOE Joint Genome Institute (JGI-PGF)"/>
            <person name="Walter F."/>
            <person name="Albersmeier A."/>
            <person name="Kalinowski J."/>
            <person name="Ruckert C."/>
        </authorList>
    </citation>
    <scope>NUCLEOTIDE SEQUENCE</scope>
    <source>
        <strain evidence="4">KCTC 32337</strain>
    </source>
</reference>
<dbReference type="PANTHER" id="PTHR40841:SF2">
    <property type="entry name" value="SIDEROPHORE-DEGRADING ESTERASE (EUROFUNG)"/>
    <property type="match status" value="1"/>
</dbReference>